<evidence type="ECO:0000313" key="2">
    <source>
        <dbReference type="EMBL" id="GIH21283.1"/>
    </source>
</evidence>
<gene>
    <name evidence="2" type="ORF">Raf01_94550</name>
</gene>
<evidence type="ECO:0000313" key="3">
    <source>
        <dbReference type="Proteomes" id="UP000642748"/>
    </source>
</evidence>
<dbReference type="EMBL" id="BONZ01000122">
    <property type="protein sequence ID" value="GIH21283.1"/>
    <property type="molecule type" value="Genomic_DNA"/>
</dbReference>
<dbReference type="Proteomes" id="UP000642748">
    <property type="component" value="Unassembled WGS sequence"/>
</dbReference>
<feature type="region of interest" description="Disordered" evidence="1">
    <location>
        <begin position="1"/>
        <end position="69"/>
    </location>
</feature>
<evidence type="ECO:0000256" key="1">
    <source>
        <dbReference type="SAM" id="MobiDB-lite"/>
    </source>
</evidence>
<feature type="compositionally biased region" description="Low complexity" evidence="1">
    <location>
        <begin position="35"/>
        <end position="44"/>
    </location>
</feature>
<comment type="caution">
    <text evidence="2">The sequence shown here is derived from an EMBL/GenBank/DDBJ whole genome shotgun (WGS) entry which is preliminary data.</text>
</comment>
<keyword evidence="3" id="KW-1185">Reference proteome</keyword>
<organism evidence="2 3">
    <name type="scientific">Rugosimonospora africana</name>
    <dbReference type="NCBI Taxonomy" id="556532"/>
    <lineage>
        <taxon>Bacteria</taxon>
        <taxon>Bacillati</taxon>
        <taxon>Actinomycetota</taxon>
        <taxon>Actinomycetes</taxon>
        <taxon>Micromonosporales</taxon>
        <taxon>Micromonosporaceae</taxon>
        <taxon>Rugosimonospora</taxon>
    </lineage>
</organism>
<accession>A0A8J3VWY1</accession>
<proteinExistence type="predicted"/>
<reference evidence="2" key="1">
    <citation type="submission" date="2021-01" db="EMBL/GenBank/DDBJ databases">
        <title>Whole genome shotgun sequence of Rugosimonospora africana NBRC 104875.</title>
        <authorList>
            <person name="Komaki H."/>
            <person name="Tamura T."/>
        </authorList>
    </citation>
    <scope>NUCLEOTIDE SEQUENCE</scope>
    <source>
        <strain evidence="2">NBRC 104875</strain>
    </source>
</reference>
<name>A0A8J3VWY1_9ACTN</name>
<protein>
    <submittedName>
        <fullName evidence="2">Uncharacterized protein</fullName>
    </submittedName>
</protein>
<dbReference type="RefSeq" id="WP_203924666.1">
    <property type="nucleotide sequence ID" value="NZ_BONZ01000122.1"/>
</dbReference>
<sequence>MVGPTEEVDDLLHSDPQDQSCRPRTATVDEPTNDAAATASSTSSEVSGPQVADVTATGEHAPPSGPDVFEIPKDRRGWFARLLTRAIGATALLFAGDNATARAYATPRQRGEDVSTLEPALVELDPPWAVSIAAPLRPPNGLELEGTRYRTPLPDGRVLEVFRGVERRLYRLLANGDIGPYVRAAPRTYRQWSRRPRVDDAVVSLGRDGTALVIQISNGRR</sequence>
<dbReference type="AlphaFoldDB" id="A0A8J3VWY1"/>